<gene>
    <name evidence="2" type="ORF">FA10DRAFT_290961</name>
</gene>
<feature type="compositionally biased region" description="Basic and acidic residues" evidence="1">
    <location>
        <begin position="809"/>
        <end position="818"/>
    </location>
</feature>
<name>A0A316YX62_9BASI</name>
<sequence length="830" mass="91233">MKRIFKRPTPLATSGSGSTHVSVLREVTSIDSEFLTEEEATITNVRPSSYGSHARNPSTVSLVKHIWTRKEFTDEQCLRNRRSRRSEDERGQEQSVFVTPSDIQKTVRKCLASSSTLTDISQEILRSDCWFVRCVKSIDSNKEEQEAYEGNFIAFRSREAPDQATKRHTTSASAKSEKLNGTDGDLLHHSGDDEINSASSSPLPRGKRNGMGRYWSTVSPSNSSLEDVKVSKEKAGTFEIGRGEDLDVTRLEGSFAATTGAQEPCLVGKQTTVEQQEPTPAKIRDLTLNGSDSSKTSYSLPCALGPNENMPRHRRAPWTDGDVAEGRQSMKQSNDDTLKITTTMTSTGRVIRAEGSYFPPIENIGMFHDSTLGSDEKVEFSQFGAEMESDRAASIDVFDGASYSYTPSTSSSGNGTFTSPDGPTQRSENVASSVQEESEKKINGHLATQSERLRKRIDSIKRSRRAMALARLHQQVPIESKDQELDLDLAYSGYPRHSPTVGAFGSQAFQYPSGNLKGSRTRKPTDVYSELTDKIVGLVKSEACADIAASAMSNFESHRRANGNRSRSWEAQFASLSPSTMLKKSFAASLTSADERRKHIGALCIHWSLSKEENRTACELVYTVWQRNPTLIASAWSHTLITSIAADCASSSSSAISLKRFATNLLARCQKELAHTLHWAGLADQPSAAHSFVTAGYGRLKVAIEVLVEIQRNCLDVAKMLKGWEGAAHLTCSATLDGAAPKLKEPKLAWLAVSLRTVDDDDEESDFIGEAKRAGWRLETSSTNDQGKSSNIKSNEKKIDTEEDSIDASVKDESDESHRFHRKAPPPITV</sequence>
<feature type="compositionally biased region" description="Polar residues" evidence="1">
    <location>
        <begin position="421"/>
        <end position="435"/>
    </location>
</feature>
<evidence type="ECO:0000313" key="2">
    <source>
        <dbReference type="EMBL" id="PWN93771.1"/>
    </source>
</evidence>
<dbReference type="EMBL" id="KZ819634">
    <property type="protein sequence ID" value="PWN93771.1"/>
    <property type="molecule type" value="Genomic_DNA"/>
</dbReference>
<protein>
    <submittedName>
        <fullName evidence="2">Uncharacterized protein</fullName>
    </submittedName>
</protein>
<evidence type="ECO:0000313" key="3">
    <source>
        <dbReference type="Proteomes" id="UP000245768"/>
    </source>
</evidence>
<reference evidence="2 3" key="1">
    <citation type="journal article" date="2018" name="Mol. Biol. Evol.">
        <title>Broad Genomic Sampling Reveals a Smut Pathogenic Ancestry of the Fungal Clade Ustilaginomycotina.</title>
        <authorList>
            <person name="Kijpornyongpan T."/>
            <person name="Mondo S.J."/>
            <person name="Barry K."/>
            <person name="Sandor L."/>
            <person name="Lee J."/>
            <person name="Lipzen A."/>
            <person name="Pangilinan J."/>
            <person name="LaButti K."/>
            <person name="Hainaut M."/>
            <person name="Henrissat B."/>
            <person name="Grigoriev I.V."/>
            <person name="Spatafora J.W."/>
            <person name="Aime M.C."/>
        </authorList>
    </citation>
    <scope>NUCLEOTIDE SEQUENCE [LARGE SCALE GENOMIC DNA]</scope>
    <source>
        <strain evidence="2 3">MCA 4198</strain>
    </source>
</reference>
<dbReference type="AlphaFoldDB" id="A0A316YX62"/>
<dbReference type="RefSeq" id="XP_025380969.1">
    <property type="nucleotide sequence ID" value="XM_025524354.1"/>
</dbReference>
<feature type="compositionally biased region" description="Low complexity" evidence="1">
    <location>
        <begin position="405"/>
        <end position="420"/>
    </location>
</feature>
<accession>A0A316YX62</accession>
<dbReference type="GeneID" id="37046270"/>
<proteinExistence type="predicted"/>
<feature type="region of interest" description="Disordered" evidence="1">
    <location>
        <begin position="776"/>
        <end position="830"/>
    </location>
</feature>
<dbReference type="Proteomes" id="UP000245768">
    <property type="component" value="Unassembled WGS sequence"/>
</dbReference>
<keyword evidence="3" id="KW-1185">Reference proteome</keyword>
<feature type="compositionally biased region" description="Polar residues" evidence="1">
    <location>
        <begin position="216"/>
        <end position="225"/>
    </location>
</feature>
<feature type="compositionally biased region" description="Basic and acidic residues" evidence="1">
    <location>
        <begin position="175"/>
        <end position="192"/>
    </location>
</feature>
<feature type="region of interest" description="Disordered" evidence="1">
    <location>
        <begin position="405"/>
        <end position="450"/>
    </location>
</feature>
<organism evidence="2 3">
    <name type="scientific">Acaromyces ingoldii</name>
    <dbReference type="NCBI Taxonomy" id="215250"/>
    <lineage>
        <taxon>Eukaryota</taxon>
        <taxon>Fungi</taxon>
        <taxon>Dikarya</taxon>
        <taxon>Basidiomycota</taxon>
        <taxon>Ustilaginomycotina</taxon>
        <taxon>Exobasidiomycetes</taxon>
        <taxon>Exobasidiales</taxon>
        <taxon>Cryptobasidiaceae</taxon>
        <taxon>Acaromyces</taxon>
    </lineage>
</organism>
<dbReference type="InParanoid" id="A0A316YX62"/>
<feature type="region of interest" description="Disordered" evidence="1">
    <location>
        <begin position="159"/>
        <end position="227"/>
    </location>
</feature>
<evidence type="ECO:0000256" key="1">
    <source>
        <dbReference type="SAM" id="MobiDB-lite"/>
    </source>
</evidence>